<protein>
    <submittedName>
        <fullName evidence="2">Uncharacterized protein</fullName>
    </submittedName>
</protein>
<sequence length="466" mass="50943">MDIHHYIPRIRPPAGAGAPVFAALRALTIRCSTFDSLEMERRLVSSLCPRGCRISRSSPTSSRSPTVRPHRALRVAGARDWTFAAASTAGSPSRRRQRLVRLAVSQCGRRFLSEKNRHWHELAADLLRRFDVVDELELNLEITLELGVEASSAAAASSSIHAPHRTRTSLPAAASSPVHGPHRSSSPTTVSSVGSSSLVTVPVVHASAGGRVLHAGARRRRRRHHPAGSSAVHAPRQSSSPAPSLSPRRILRRPCDHAPRRSSPVAAFSTAELVIGQDPVHAISEGHDQTSRVKGSKDTLSRYTWGGASLHCTDRASPRQQMHWYQKAGYLDGQGTTGERFVQGGISAASHEDHDCPCSQPENQLRSRIDGIVLDSLQEVEMRNFTGATDDLGTVKLLLRCKPIPKRVSFHLSHQIRNNADLLVNGCRSMYTPFNDDAWEKIRDRPGPVNLVAQSEARKIGSLIQL</sequence>
<dbReference type="AlphaFoldDB" id="Q84ZB8"/>
<reference evidence="3" key="1">
    <citation type="journal article" date="2005" name="Nature">
        <title>The map-based sequence of the rice genome.</title>
        <authorList>
            <consortium name="International rice genome sequencing project (IRGSP)"/>
            <person name="Matsumoto T."/>
            <person name="Wu J."/>
            <person name="Kanamori H."/>
            <person name="Katayose Y."/>
            <person name="Fujisawa M."/>
            <person name="Namiki N."/>
            <person name="Mizuno H."/>
            <person name="Yamamoto K."/>
            <person name="Antonio B.A."/>
            <person name="Baba T."/>
            <person name="Sakata K."/>
            <person name="Nagamura Y."/>
            <person name="Aoki H."/>
            <person name="Arikawa K."/>
            <person name="Arita K."/>
            <person name="Bito T."/>
            <person name="Chiden Y."/>
            <person name="Fujitsuka N."/>
            <person name="Fukunaka R."/>
            <person name="Hamada M."/>
            <person name="Harada C."/>
            <person name="Hayashi A."/>
            <person name="Hijishita S."/>
            <person name="Honda M."/>
            <person name="Hosokawa S."/>
            <person name="Ichikawa Y."/>
            <person name="Idonuma A."/>
            <person name="Iijima M."/>
            <person name="Ikeda M."/>
            <person name="Ikeno M."/>
            <person name="Ito K."/>
            <person name="Ito S."/>
            <person name="Ito T."/>
            <person name="Ito Y."/>
            <person name="Ito Y."/>
            <person name="Iwabuchi A."/>
            <person name="Kamiya K."/>
            <person name="Karasawa W."/>
            <person name="Kurita K."/>
            <person name="Katagiri S."/>
            <person name="Kikuta A."/>
            <person name="Kobayashi H."/>
            <person name="Kobayashi N."/>
            <person name="Machita K."/>
            <person name="Maehara T."/>
            <person name="Masukawa M."/>
            <person name="Mizubayashi T."/>
            <person name="Mukai Y."/>
            <person name="Nagasaki H."/>
            <person name="Nagata Y."/>
            <person name="Naito S."/>
            <person name="Nakashima M."/>
            <person name="Nakama Y."/>
            <person name="Nakamichi Y."/>
            <person name="Nakamura M."/>
            <person name="Meguro A."/>
            <person name="Negishi M."/>
            <person name="Ohta I."/>
            <person name="Ohta T."/>
            <person name="Okamoto M."/>
            <person name="Ono N."/>
            <person name="Saji S."/>
            <person name="Sakaguchi M."/>
            <person name="Sakai K."/>
            <person name="Shibata M."/>
            <person name="Shimokawa T."/>
            <person name="Song J."/>
            <person name="Takazaki Y."/>
            <person name="Terasawa K."/>
            <person name="Tsugane M."/>
            <person name="Tsuji K."/>
            <person name="Ueda S."/>
            <person name="Waki K."/>
            <person name="Yamagata H."/>
            <person name="Yamamoto M."/>
            <person name="Yamamoto S."/>
            <person name="Yamane H."/>
            <person name="Yoshiki S."/>
            <person name="Yoshihara R."/>
            <person name="Yukawa K."/>
            <person name="Zhong H."/>
            <person name="Yano M."/>
            <person name="Yuan Q."/>
            <person name="Ouyang S."/>
            <person name="Liu J."/>
            <person name="Jones K.M."/>
            <person name="Gansberger K."/>
            <person name="Moffat K."/>
            <person name="Hill J."/>
            <person name="Bera J."/>
            <person name="Fadrosh D."/>
            <person name="Jin S."/>
            <person name="Johri S."/>
            <person name="Kim M."/>
            <person name="Overton L."/>
            <person name="Reardon M."/>
            <person name="Tsitrin T."/>
            <person name="Vuong H."/>
            <person name="Weaver B."/>
            <person name="Ciecko A."/>
            <person name="Tallon L."/>
            <person name="Jackson J."/>
            <person name="Pai G."/>
            <person name="Aken S.V."/>
            <person name="Utterback T."/>
            <person name="Reidmuller S."/>
            <person name="Feldblyum T."/>
            <person name="Hsiao J."/>
            <person name="Zismann V."/>
            <person name="Iobst S."/>
            <person name="de Vazeille A.R."/>
            <person name="Buell C.R."/>
            <person name="Ying K."/>
            <person name="Li Y."/>
            <person name="Lu T."/>
            <person name="Huang Y."/>
            <person name="Zhao Q."/>
            <person name="Feng Q."/>
            <person name="Zhang L."/>
            <person name="Zhu J."/>
            <person name="Weng Q."/>
            <person name="Mu J."/>
            <person name="Lu Y."/>
            <person name="Fan D."/>
            <person name="Liu Y."/>
            <person name="Guan J."/>
            <person name="Zhang Y."/>
            <person name="Yu S."/>
            <person name="Liu X."/>
            <person name="Zhang Y."/>
            <person name="Hong G."/>
            <person name="Han B."/>
            <person name="Choisne N."/>
            <person name="Demange N."/>
            <person name="Orjeda G."/>
            <person name="Samain S."/>
            <person name="Cattolico L."/>
            <person name="Pelletier E."/>
            <person name="Couloux A."/>
            <person name="Segurens B."/>
            <person name="Wincker P."/>
            <person name="D'Hont A."/>
            <person name="Scarpelli C."/>
            <person name="Weissenbach J."/>
            <person name="Salanoubat M."/>
            <person name="Quetier F."/>
            <person name="Yu Y."/>
            <person name="Kim H.R."/>
            <person name="Rambo T."/>
            <person name="Currie J."/>
            <person name="Collura K."/>
            <person name="Luo M."/>
            <person name="Yang T."/>
            <person name="Ammiraju J.S.S."/>
            <person name="Engler F."/>
            <person name="Soderlund C."/>
            <person name="Wing R.A."/>
            <person name="Palmer L.E."/>
            <person name="de la Bastide M."/>
            <person name="Spiegel L."/>
            <person name="Nascimento L."/>
            <person name="Zutavern T."/>
            <person name="O'Shaughnessy A."/>
            <person name="Dike S."/>
            <person name="Dedhia N."/>
            <person name="Preston R."/>
            <person name="Balija V."/>
            <person name="McCombie W.R."/>
            <person name="Chow T."/>
            <person name="Chen H."/>
            <person name="Chung M."/>
            <person name="Chen C."/>
            <person name="Shaw J."/>
            <person name="Wu H."/>
            <person name="Hsiao K."/>
            <person name="Chao Y."/>
            <person name="Chu M."/>
            <person name="Cheng C."/>
            <person name="Hour A."/>
            <person name="Lee P."/>
            <person name="Lin S."/>
            <person name="Lin Y."/>
            <person name="Liou J."/>
            <person name="Liu S."/>
            <person name="Hsing Y."/>
            <person name="Raghuvanshi S."/>
            <person name="Mohanty A."/>
            <person name="Bharti A.K."/>
            <person name="Gaur A."/>
            <person name="Gupta V."/>
            <person name="Kumar D."/>
            <person name="Ravi V."/>
            <person name="Vij S."/>
            <person name="Kapur A."/>
            <person name="Khurana P."/>
            <person name="Khurana P."/>
            <person name="Khurana J.P."/>
            <person name="Tyagi A.K."/>
            <person name="Gaikwad K."/>
            <person name="Singh A."/>
            <person name="Dalal V."/>
            <person name="Srivastava S."/>
            <person name="Dixit A."/>
            <person name="Pal A.K."/>
            <person name="Ghazi I.A."/>
            <person name="Yadav M."/>
            <person name="Pandit A."/>
            <person name="Bhargava A."/>
            <person name="Sureshbabu K."/>
            <person name="Batra K."/>
            <person name="Sharma T.R."/>
            <person name="Mohapatra T."/>
            <person name="Singh N.K."/>
            <person name="Messing J."/>
            <person name="Nelson A.B."/>
            <person name="Fuks G."/>
            <person name="Kavchok S."/>
            <person name="Keizer G."/>
            <person name="Linton E."/>
            <person name="Llaca V."/>
            <person name="Song R."/>
            <person name="Tanyolac B."/>
            <person name="Young S."/>
            <person name="Ho-Il K."/>
            <person name="Hahn J.H."/>
            <person name="Sangsakoo G."/>
            <person name="Vanavichit A."/>
            <person name="de Mattos Luiz.A.T."/>
            <person name="Zimmer P.D."/>
            <person name="Malone G."/>
            <person name="Dellagostin O."/>
            <person name="de Oliveira A.C."/>
            <person name="Bevan M."/>
            <person name="Bancroft I."/>
            <person name="Minx P."/>
            <person name="Cordum H."/>
            <person name="Wilson R."/>
            <person name="Cheng Z."/>
            <person name="Jin W."/>
            <person name="Jiang J."/>
            <person name="Leong S.A."/>
            <person name="Iwama H."/>
            <person name="Gojobori T."/>
            <person name="Itoh T."/>
            <person name="Niimura Y."/>
            <person name="Fujii Y."/>
            <person name="Habara T."/>
            <person name="Sakai H."/>
            <person name="Sato Y."/>
            <person name="Wilson G."/>
            <person name="Kumar K."/>
            <person name="McCouch S."/>
            <person name="Juretic N."/>
            <person name="Hoen D."/>
            <person name="Wright S."/>
            <person name="Bruskiewich R."/>
            <person name="Bureau T."/>
            <person name="Miyao A."/>
            <person name="Hirochika H."/>
            <person name="Nishikawa T."/>
            <person name="Kadowaki K."/>
            <person name="Sugiura M."/>
            <person name="Burr B."/>
            <person name="Sasaki T."/>
        </authorList>
    </citation>
    <scope>NUCLEOTIDE SEQUENCE [LARGE SCALE GENOMIC DNA]</scope>
    <source>
        <strain evidence="3">cv. Nipponbare</strain>
    </source>
</reference>
<feature type="compositionally biased region" description="Low complexity" evidence="1">
    <location>
        <begin position="234"/>
        <end position="248"/>
    </location>
</feature>
<feature type="compositionally biased region" description="Low complexity" evidence="1">
    <location>
        <begin position="184"/>
        <end position="193"/>
    </location>
</feature>
<evidence type="ECO:0000313" key="2">
    <source>
        <dbReference type="EMBL" id="BAC57735.1"/>
    </source>
</evidence>
<feature type="compositionally biased region" description="Basic residues" evidence="1">
    <location>
        <begin position="216"/>
        <end position="226"/>
    </location>
</feature>
<dbReference type="Proteomes" id="UP000000763">
    <property type="component" value="Chromosome 7"/>
</dbReference>
<evidence type="ECO:0000256" key="1">
    <source>
        <dbReference type="SAM" id="MobiDB-lite"/>
    </source>
</evidence>
<organism evidence="2 3">
    <name type="scientific">Oryza sativa subsp. japonica</name>
    <name type="common">Rice</name>
    <dbReference type="NCBI Taxonomy" id="39947"/>
    <lineage>
        <taxon>Eukaryota</taxon>
        <taxon>Viridiplantae</taxon>
        <taxon>Streptophyta</taxon>
        <taxon>Embryophyta</taxon>
        <taxon>Tracheophyta</taxon>
        <taxon>Spermatophyta</taxon>
        <taxon>Magnoliopsida</taxon>
        <taxon>Liliopsida</taxon>
        <taxon>Poales</taxon>
        <taxon>Poaceae</taxon>
        <taxon>BOP clade</taxon>
        <taxon>Oryzoideae</taxon>
        <taxon>Oryzeae</taxon>
        <taxon>Oryzinae</taxon>
        <taxon>Oryza</taxon>
        <taxon>Oryza sativa</taxon>
    </lineage>
</organism>
<evidence type="ECO:0000313" key="3">
    <source>
        <dbReference type="Proteomes" id="UP000000763"/>
    </source>
</evidence>
<name>Q84ZB8_ORYSJ</name>
<reference evidence="3" key="2">
    <citation type="journal article" date="2008" name="Nucleic Acids Res.">
        <title>The rice annotation project database (RAP-DB): 2008 update.</title>
        <authorList>
            <consortium name="The rice annotation project (RAP)"/>
        </authorList>
    </citation>
    <scope>GENOME REANNOTATION</scope>
    <source>
        <strain evidence="3">cv. Nipponbare</strain>
    </source>
</reference>
<dbReference type="EMBL" id="AP004401">
    <property type="protein sequence ID" value="BAC57735.1"/>
    <property type="molecule type" value="Genomic_DNA"/>
</dbReference>
<accession>Q84ZB8</accession>
<feature type="region of interest" description="Disordered" evidence="1">
    <location>
        <begin position="210"/>
        <end position="249"/>
    </location>
</feature>
<feature type="region of interest" description="Disordered" evidence="1">
    <location>
        <begin position="158"/>
        <end position="193"/>
    </location>
</feature>
<proteinExistence type="predicted"/>
<gene>
    <name evidence="2" type="primary">P0534A03.131</name>
</gene>